<gene>
    <name evidence="2" type="ORF">HNQ59_003879</name>
</gene>
<keyword evidence="1" id="KW-0732">Signal</keyword>
<sequence length="180" mass="20101">MKTHLPVVVLLFFSLTSFTLADSAASPFGILNQVGQSLCLAVANPTLLETGTPLKWIQPRPPMRVFDAIVVKPRQAECAFAQDGMQFYEVTLKQRGVDDQLDNAIAIIAPLGRFKDRRYIDPILNGGKPISFRLCNSSEGVHLTAWAGTPLKSHRIWHGYTHLEFDTTPDCHRQEMPDVE</sequence>
<accession>A0A840MPJ3</accession>
<evidence type="ECO:0000256" key="1">
    <source>
        <dbReference type="SAM" id="SignalP"/>
    </source>
</evidence>
<proteinExistence type="predicted"/>
<evidence type="ECO:0000313" key="2">
    <source>
        <dbReference type="EMBL" id="MBB5020558.1"/>
    </source>
</evidence>
<dbReference type="EMBL" id="JACHHY010000044">
    <property type="protein sequence ID" value="MBB5020558.1"/>
    <property type="molecule type" value="Genomic_DNA"/>
</dbReference>
<dbReference type="RefSeq" id="WP_184041936.1">
    <property type="nucleotide sequence ID" value="NZ_JACHHY010000044.1"/>
</dbReference>
<name>A0A840MPJ3_9PROT</name>
<keyword evidence="3" id="KW-1185">Reference proteome</keyword>
<feature type="chain" id="PRO_5032984770" evidence="1">
    <location>
        <begin position="22"/>
        <end position="180"/>
    </location>
</feature>
<feature type="signal peptide" evidence="1">
    <location>
        <begin position="1"/>
        <end position="21"/>
    </location>
</feature>
<dbReference type="AlphaFoldDB" id="A0A840MPJ3"/>
<comment type="caution">
    <text evidence="2">The sequence shown here is derived from an EMBL/GenBank/DDBJ whole genome shotgun (WGS) entry which is preliminary data.</text>
</comment>
<protein>
    <submittedName>
        <fullName evidence="2">Uncharacterized protein</fullName>
    </submittedName>
</protein>
<reference evidence="2 3" key="1">
    <citation type="submission" date="2020-08" db="EMBL/GenBank/DDBJ databases">
        <title>Genomic Encyclopedia of Type Strains, Phase IV (KMG-IV): sequencing the most valuable type-strain genomes for metagenomic binning, comparative biology and taxonomic classification.</title>
        <authorList>
            <person name="Goeker M."/>
        </authorList>
    </citation>
    <scope>NUCLEOTIDE SEQUENCE [LARGE SCALE GENOMIC DNA]</scope>
    <source>
        <strain evidence="2 3">DSM 27165</strain>
    </source>
</reference>
<organism evidence="2 3">
    <name type="scientific">Chitinivorax tropicus</name>
    <dbReference type="NCBI Taxonomy" id="714531"/>
    <lineage>
        <taxon>Bacteria</taxon>
        <taxon>Pseudomonadati</taxon>
        <taxon>Pseudomonadota</taxon>
        <taxon>Betaproteobacteria</taxon>
        <taxon>Chitinivorax</taxon>
    </lineage>
</organism>
<evidence type="ECO:0000313" key="3">
    <source>
        <dbReference type="Proteomes" id="UP000575898"/>
    </source>
</evidence>
<dbReference type="Proteomes" id="UP000575898">
    <property type="component" value="Unassembled WGS sequence"/>
</dbReference>